<dbReference type="EMBL" id="BNJF01000002">
    <property type="protein sequence ID" value="GHO45722.1"/>
    <property type="molecule type" value="Genomic_DNA"/>
</dbReference>
<protein>
    <submittedName>
        <fullName evidence="1">Uncharacterized protein</fullName>
    </submittedName>
</protein>
<evidence type="ECO:0000313" key="2">
    <source>
        <dbReference type="Proteomes" id="UP000612362"/>
    </source>
</evidence>
<dbReference type="RefSeq" id="WP_220195154.1">
    <property type="nucleotide sequence ID" value="NZ_BNJF01000002.1"/>
</dbReference>
<accession>A0A8J3HX43</accession>
<name>A0A8J3HX43_9CHLR</name>
<keyword evidence="2" id="KW-1185">Reference proteome</keyword>
<organism evidence="1 2">
    <name type="scientific">Ktedonospora formicarum</name>
    <dbReference type="NCBI Taxonomy" id="2778364"/>
    <lineage>
        <taxon>Bacteria</taxon>
        <taxon>Bacillati</taxon>
        <taxon>Chloroflexota</taxon>
        <taxon>Ktedonobacteria</taxon>
        <taxon>Ktedonobacterales</taxon>
        <taxon>Ktedonobacteraceae</taxon>
        <taxon>Ktedonospora</taxon>
    </lineage>
</organism>
<reference evidence="1" key="1">
    <citation type="submission" date="2020-10" db="EMBL/GenBank/DDBJ databases">
        <title>Taxonomic study of unclassified bacteria belonging to the class Ktedonobacteria.</title>
        <authorList>
            <person name="Yabe S."/>
            <person name="Wang C.M."/>
            <person name="Zheng Y."/>
            <person name="Sakai Y."/>
            <person name="Cavaletti L."/>
            <person name="Monciardini P."/>
            <person name="Donadio S."/>
        </authorList>
    </citation>
    <scope>NUCLEOTIDE SEQUENCE</scope>
    <source>
        <strain evidence="1">SOSP1-1</strain>
    </source>
</reference>
<proteinExistence type="predicted"/>
<sequence>MFGMDARKRSIARISLFFAVCGLLGFALTFVSTPTARAASHSGVCIERTLASNKVYDSYGHLQGVLILANNTCGDETLAQFQGNTNTWKTIDVYVEYTNKYGYLHNGYGYSPNIIANSPSYFGYDCYYAEIALVDNKGNWNWYGTSNACA</sequence>
<evidence type="ECO:0000313" key="1">
    <source>
        <dbReference type="EMBL" id="GHO45722.1"/>
    </source>
</evidence>
<dbReference type="AlphaFoldDB" id="A0A8J3HX43"/>
<gene>
    <name evidence="1" type="ORF">KSX_38850</name>
</gene>
<comment type="caution">
    <text evidence="1">The sequence shown here is derived from an EMBL/GenBank/DDBJ whole genome shotgun (WGS) entry which is preliminary data.</text>
</comment>
<dbReference type="Proteomes" id="UP000612362">
    <property type="component" value="Unassembled WGS sequence"/>
</dbReference>